<reference evidence="2" key="1">
    <citation type="submission" date="2019-10" db="EMBL/GenBank/DDBJ databases">
        <authorList>
            <person name="Zhang R."/>
            <person name="Pan Y."/>
            <person name="Wang J."/>
            <person name="Ma R."/>
            <person name="Yu S."/>
        </authorList>
    </citation>
    <scope>NUCLEOTIDE SEQUENCE</scope>
    <source>
        <strain evidence="2">LA-IB0</strain>
        <tissue evidence="2">Leaf</tissue>
    </source>
</reference>
<dbReference type="AlphaFoldDB" id="A0AAV6YCK8"/>
<organism evidence="2 3">
    <name type="scientific">Buddleja alternifolia</name>
    <dbReference type="NCBI Taxonomy" id="168488"/>
    <lineage>
        <taxon>Eukaryota</taxon>
        <taxon>Viridiplantae</taxon>
        <taxon>Streptophyta</taxon>
        <taxon>Embryophyta</taxon>
        <taxon>Tracheophyta</taxon>
        <taxon>Spermatophyta</taxon>
        <taxon>Magnoliopsida</taxon>
        <taxon>eudicotyledons</taxon>
        <taxon>Gunneridae</taxon>
        <taxon>Pentapetalae</taxon>
        <taxon>asterids</taxon>
        <taxon>lamiids</taxon>
        <taxon>Lamiales</taxon>
        <taxon>Scrophulariaceae</taxon>
        <taxon>Buddlejeae</taxon>
        <taxon>Buddleja</taxon>
    </lineage>
</organism>
<comment type="caution">
    <text evidence="2">The sequence shown here is derived from an EMBL/GenBank/DDBJ whole genome shotgun (WGS) entry which is preliminary data.</text>
</comment>
<evidence type="ECO:0000256" key="1">
    <source>
        <dbReference type="SAM" id="MobiDB-lite"/>
    </source>
</evidence>
<gene>
    <name evidence="2" type="ORF">BUALT_Bualt01G0128300</name>
</gene>
<name>A0AAV6YCK8_9LAMI</name>
<accession>A0AAV6YCK8</accession>
<sequence>MAGSRNNNQTLILSQPQGSKSSLVVITMDGIVKVKQRIINNSRRSNENNPNEVEVEVIISSNYAVVDEDSDPEASNDEIQEAPSQLEDGGHATVDELKELNLDFNSGFGISEVAPLGLSSTNLQKGRNSYQ</sequence>
<proteinExistence type="predicted"/>
<dbReference type="EMBL" id="WHWC01000001">
    <property type="protein sequence ID" value="KAG8390867.1"/>
    <property type="molecule type" value="Genomic_DNA"/>
</dbReference>
<keyword evidence="3" id="KW-1185">Reference proteome</keyword>
<feature type="region of interest" description="Disordered" evidence="1">
    <location>
        <begin position="67"/>
        <end position="91"/>
    </location>
</feature>
<evidence type="ECO:0000313" key="2">
    <source>
        <dbReference type="EMBL" id="KAG8390867.1"/>
    </source>
</evidence>
<feature type="compositionally biased region" description="Acidic residues" evidence="1">
    <location>
        <begin position="67"/>
        <end position="80"/>
    </location>
</feature>
<evidence type="ECO:0000313" key="3">
    <source>
        <dbReference type="Proteomes" id="UP000826271"/>
    </source>
</evidence>
<protein>
    <submittedName>
        <fullName evidence="2">Uncharacterized protein</fullName>
    </submittedName>
</protein>
<dbReference type="Proteomes" id="UP000826271">
    <property type="component" value="Unassembled WGS sequence"/>
</dbReference>